<dbReference type="Proteomes" id="UP000236311">
    <property type="component" value="Unassembled WGS sequence"/>
</dbReference>
<dbReference type="EC" id="5.1.1.3" evidence="2 8"/>
<dbReference type="PANTHER" id="PTHR21198:SF2">
    <property type="entry name" value="GLUTAMATE RACEMASE"/>
    <property type="match status" value="1"/>
</dbReference>
<feature type="binding site" evidence="8">
    <location>
        <begin position="53"/>
        <end position="54"/>
    </location>
    <ligand>
        <name>substrate</name>
    </ligand>
</feature>
<reference evidence="9 10" key="1">
    <citation type="submission" date="2018-01" db="EMBL/GenBank/DDBJ databases">
        <authorList>
            <person name="Gaut B.S."/>
            <person name="Morton B.R."/>
            <person name="Clegg M.T."/>
            <person name="Duvall M.R."/>
        </authorList>
    </citation>
    <scope>NUCLEOTIDE SEQUENCE [LARGE SCALE GENOMIC DNA]</scope>
    <source>
        <strain evidence="9">GP69</strain>
    </source>
</reference>
<comment type="pathway">
    <text evidence="8">Cell wall biogenesis; peptidoglycan biosynthesis.</text>
</comment>
<dbReference type="SUPFAM" id="SSF53681">
    <property type="entry name" value="Aspartate/glutamate racemase"/>
    <property type="match status" value="2"/>
</dbReference>
<keyword evidence="4 8" id="KW-0573">Peptidoglycan synthesis</keyword>
<dbReference type="InterPro" id="IPR033134">
    <property type="entry name" value="Asp/Glu_racemase_AS_2"/>
</dbReference>
<dbReference type="GO" id="GO:0008360">
    <property type="term" value="P:regulation of cell shape"/>
    <property type="evidence" value="ECO:0007669"/>
    <property type="project" value="UniProtKB-KW"/>
</dbReference>
<evidence type="ECO:0000256" key="7">
    <source>
        <dbReference type="ARBA" id="ARBA00070053"/>
    </source>
</evidence>
<dbReference type="GO" id="GO:0071555">
    <property type="term" value="P:cell wall organization"/>
    <property type="evidence" value="ECO:0007669"/>
    <property type="project" value="UniProtKB-KW"/>
</dbReference>
<evidence type="ECO:0000256" key="6">
    <source>
        <dbReference type="ARBA" id="ARBA00023316"/>
    </source>
</evidence>
<dbReference type="UniPathway" id="UPA00219"/>
<dbReference type="OrthoDB" id="9801055at2"/>
<comment type="catalytic activity">
    <reaction evidence="1 8">
        <text>L-glutamate = D-glutamate</text>
        <dbReference type="Rhea" id="RHEA:12813"/>
        <dbReference type="ChEBI" id="CHEBI:29985"/>
        <dbReference type="ChEBI" id="CHEBI:29986"/>
        <dbReference type="EC" id="5.1.1.3"/>
    </reaction>
</comment>
<dbReference type="EMBL" id="OFSM01000019">
    <property type="protein sequence ID" value="SOY30743.1"/>
    <property type="molecule type" value="Genomic_DNA"/>
</dbReference>
<proteinExistence type="inferred from homology"/>
<keyword evidence="6 8" id="KW-0961">Cell wall biogenesis/degradation</keyword>
<evidence type="ECO:0000256" key="5">
    <source>
        <dbReference type="ARBA" id="ARBA00023235"/>
    </source>
</evidence>
<dbReference type="AlphaFoldDB" id="A0A2K4ZJT4"/>
<dbReference type="RefSeq" id="WP_103240768.1">
    <property type="nucleotide sequence ID" value="NZ_JANJZD010000019.1"/>
</dbReference>
<dbReference type="GO" id="GO:0009252">
    <property type="term" value="P:peptidoglycan biosynthetic process"/>
    <property type="evidence" value="ECO:0007669"/>
    <property type="project" value="UniProtKB-UniRule"/>
</dbReference>
<feature type="active site" description="Proton donor/acceptor" evidence="8">
    <location>
        <position position="195"/>
    </location>
</feature>
<dbReference type="GO" id="GO:0008881">
    <property type="term" value="F:glutamate racemase activity"/>
    <property type="evidence" value="ECO:0007669"/>
    <property type="project" value="UniProtKB-UniRule"/>
</dbReference>
<feature type="binding site" evidence="8">
    <location>
        <begin position="21"/>
        <end position="22"/>
    </location>
    <ligand>
        <name>substrate</name>
    </ligand>
</feature>
<organism evidence="9 10">
    <name type="scientific">Acetatifactor muris</name>
    <dbReference type="NCBI Taxonomy" id="879566"/>
    <lineage>
        <taxon>Bacteria</taxon>
        <taxon>Bacillati</taxon>
        <taxon>Bacillota</taxon>
        <taxon>Clostridia</taxon>
        <taxon>Lachnospirales</taxon>
        <taxon>Lachnospiraceae</taxon>
        <taxon>Acetatifactor</taxon>
    </lineage>
</organism>
<evidence type="ECO:0000256" key="8">
    <source>
        <dbReference type="HAMAP-Rule" id="MF_00258"/>
    </source>
</evidence>
<keyword evidence="3 8" id="KW-0133">Cell shape</keyword>
<protein>
    <recommendedName>
        <fullName evidence="7 8">Glutamate racemase</fullName>
        <ecNumber evidence="2 8">5.1.1.3</ecNumber>
    </recommendedName>
</protein>
<dbReference type="Gene3D" id="3.40.50.1860">
    <property type="match status" value="2"/>
</dbReference>
<dbReference type="InterPro" id="IPR004391">
    <property type="entry name" value="Glu_race"/>
</dbReference>
<evidence type="ECO:0000256" key="4">
    <source>
        <dbReference type="ARBA" id="ARBA00022984"/>
    </source>
</evidence>
<comment type="function">
    <text evidence="8">Provides the (R)-glutamate required for cell wall biosynthesis.</text>
</comment>
<evidence type="ECO:0000256" key="2">
    <source>
        <dbReference type="ARBA" id="ARBA00013090"/>
    </source>
</evidence>
<dbReference type="PROSITE" id="PS00923">
    <property type="entry name" value="ASP_GLU_RACEMASE_1"/>
    <property type="match status" value="1"/>
</dbReference>
<keyword evidence="5 8" id="KW-0413">Isomerase</keyword>
<dbReference type="PANTHER" id="PTHR21198">
    <property type="entry name" value="GLUTAMATE RACEMASE"/>
    <property type="match status" value="1"/>
</dbReference>
<feature type="active site" description="Proton donor/acceptor" evidence="8">
    <location>
        <position position="84"/>
    </location>
</feature>
<dbReference type="FunFam" id="3.40.50.1860:FF:000002">
    <property type="entry name" value="Glutamate racemase"/>
    <property type="match status" value="1"/>
</dbReference>
<comment type="similarity">
    <text evidence="8">Belongs to the aspartate/glutamate racemases family.</text>
</comment>
<evidence type="ECO:0000313" key="9">
    <source>
        <dbReference type="EMBL" id="SOY30743.1"/>
    </source>
</evidence>
<dbReference type="InterPro" id="IPR001920">
    <property type="entry name" value="Asp/Glu_race"/>
</dbReference>
<evidence type="ECO:0000313" key="10">
    <source>
        <dbReference type="Proteomes" id="UP000236311"/>
    </source>
</evidence>
<name>A0A2K4ZJT4_9FIRM</name>
<accession>A0A2K4ZJT4</accession>
<dbReference type="Pfam" id="PF01177">
    <property type="entry name" value="Asp_Glu_race"/>
    <property type="match status" value="1"/>
</dbReference>
<feature type="binding site" evidence="8">
    <location>
        <begin position="85"/>
        <end position="86"/>
    </location>
    <ligand>
        <name>substrate</name>
    </ligand>
</feature>
<feature type="binding site" evidence="8">
    <location>
        <begin position="196"/>
        <end position="197"/>
    </location>
    <ligand>
        <name>substrate</name>
    </ligand>
</feature>
<dbReference type="NCBIfam" id="TIGR00067">
    <property type="entry name" value="glut_race"/>
    <property type="match status" value="1"/>
</dbReference>
<dbReference type="InterPro" id="IPR018187">
    <property type="entry name" value="Asp/Glu_racemase_AS_1"/>
</dbReference>
<dbReference type="HAMAP" id="MF_00258">
    <property type="entry name" value="Glu_racemase"/>
    <property type="match status" value="1"/>
</dbReference>
<sequence length="304" mass="33185">MTGAEINRDVLRSDAPIGVFDSGVGGLTVVREIIRQIPNEKIIYFGDTARVPYGSKSRDTVTRFSEQIVRFLKTFQVKTIVVACNTASAYAMEALERDADIPMIGVVKPGARMAAEMTRNGKVGVIATEATIGSGIYTQYIQNLNQKVTVYGKACPLFVPLVEEGLWEDPVTDEIARRYLTELIDIDIDTLILGCTHYPLIRSTLKKIMGEGVTLVNPAYETARELKEMLEGQNLLCTKAPGLGSNQYQFYVSDKAEKFVRFANSIIKYGILSAKTVNMEAFDGGIDGDMGGFSQPAIQAASAG</sequence>
<evidence type="ECO:0000256" key="1">
    <source>
        <dbReference type="ARBA" id="ARBA00001602"/>
    </source>
</evidence>
<dbReference type="InterPro" id="IPR015942">
    <property type="entry name" value="Asp/Glu/hydantoin_racemase"/>
</dbReference>
<gene>
    <name evidence="8 9" type="primary">murI</name>
    <name evidence="9" type="ORF">AMURIS_03474</name>
</gene>
<evidence type="ECO:0000256" key="3">
    <source>
        <dbReference type="ARBA" id="ARBA00022960"/>
    </source>
</evidence>
<dbReference type="PROSITE" id="PS00924">
    <property type="entry name" value="ASP_GLU_RACEMASE_2"/>
    <property type="match status" value="1"/>
</dbReference>
<keyword evidence="10" id="KW-1185">Reference proteome</keyword>